<gene>
    <name evidence="6" type="ORF">DBO85_15520</name>
</gene>
<organism evidence="6 7">
    <name type="scientific">Pseudomonas mangrovi</name>
    <dbReference type="NCBI Taxonomy" id="2161748"/>
    <lineage>
        <taxon>Bacteria</taxon>
        <taxon>Pseudomonadati</taxon>
        <taxon>Pseudomonadota</taxon>
        <taxon>Gammaproteobacteria</taxon>
        <taxon>Pseudomonadales</taxon>
        <taxon>Pseudomonadaceae</taxon>
        <taxon>Pseudomonas</taxon>
    </lineage>
</organism>
<dbReference type="GO" id="GO:0097347">
    <property type="term" value="C:TAM protein secretion complex"/>
    <property type="evidence" value="ECO:0007669"/>
    <property type="project" value="TreeGrafter"/>
</dbReference>
<comment type="caution">
    <text evidence="6">The sequence shown here is derived from an EMBL/GenBank/DDBJ whole genome shotgun (WGS) entry which is preliminary data.</text>
</comment>
<dbReference type="AlphaFoldDB" id="A0A2T5P7L8"/>
<keyword evidence="2" id="KW-0812">Transmembrane</keyword>
<evidence type="ECO:0000256" key="2">
    <source>
        <dbReference type="ARBA" id="ARBA00022692"/>
    </source>
</evidence>
<evidence type="ECO:0000256" key="3">
    <source>
        <dbReference type="ARBA" id="ARBA00022989"/>
    </source>
</evidence>
<evidence type="ECO:0000256" key="1">
    <source>
        <dbReference type="ARBA" id="ARBA00004167"/>
    </source>
</evidence>
<protein>
    <recommendedName>
        <fullName evidence="5">Translocation and assembly module TamB C-terminal domain-containing protein</fullName>
    </recommendedName>
</protein>
<dbReference type="EMBL" id="QASN01000020">
    <property type="protein sequence ID" value="PTU73713.1"/>
    <property type="molecule type" value="Genomic_DNA"/>
</dbReference>
<name>A0A2T5P7L8_9PSED</name>
<keyword evidence="3" id="KW-1133">Transmembrane helix</keyword>
<comment type="subcellular location">
    <subcellularLocation>
        <location evidence="1">Membrane</location>
        <topology evidence="1">Single-pass membrane protein</topology>
    </subcellularLocation>
</comment>
<accession>A0A2T5P7L8</accession>
<keyword evidence="7" id="KW-1185">Reference proteome</keyword>
<dbReference type="Pfam" id="PF04357">
    <property type="entry name" value="TamB"/>
    <property type="match status" value="1"/>
</dbReference>
<dbReference type="OrthoDB" id="5555605at2"/>
<dbReference type="RefSeq" id="WP_108108156.1">
    <property type="nucleotide sequence ID" value="NZ_QASN01000020.1"/>
</dbReference>
<feature type="domain" description="Translocation and assembly module TamB C-terminal" evidence="5">
    <location>
        <begin position="896"/>
        <end position="1221"/>
    </location>
</feature>
<evidence type="ECO:0000313" key="7">
    <source>
        <dbReference type="Proteomes" id="UP000244064"/>
    </source>
</evidence>
<evidence type="ECO:0000256" key="4">
    <source>
        <dbReference type="ARBA" id="ARBA00023136"/>
    </source>
</evidence>
<dbReference type="GO" id="GO:0009306">
    <property type="term" value="P:protein secretion"/>
    <property type="evidence" value="ECO:0007669"/>
    <property type="project" value="InterPro"/>
</dbReference>
<dbReference type="PANTHER" id="PTHR36985:SF1">
    <property type="entry name" value="TRANSLOCATION AND ASSEMBLY MODULE SUBUNIT TAMB"/>
    <property type="match status" value="1"/>
</dbReference>
<dbReference type="GO" id="GO:0005886">
    <property type="term" value="C:plasma membrane"/>
    <property type="evidence" value="ECO:0007669"/>
    <property type="project" value="InterPro"/>
</dbReference>
<proteinExistence type="predicted"/>
<dbReference type="Proteomes" id="UP000244064">
    <property type="component" value="Unassembled WGS sequence"/>
</dbReference>
<reference evidence="6 7" key="1">
    <citation type="submission" date="2018-04" db="EMBL/GenBank/DDBJ databases">
        <title>Pseudomonas sp. nov., isolated from mangrove soil.</title>
        <authorList>
            <person name="Chen C."/>
        </authorList>
    </citation>
    <scope>NUCLEOTIDE SEQUENCE [LARGE SCALE GENOMIC DNA]</scope>
    <source>
        <strain evidence="6 7">TC-11</strain>
    </source>
</reference>
<sequence>MKWLRRVLLALVLTLLLIVLALALLLGSNGGSRWLLERVPGLQVEQFEGRLGGAWQANRLGWTSGGTRVGVEQIDVSWRPSCLWRRTLCVDLLQVGRIDVQLAESEQAANEPFSGLPDLRLPLKLQLGRIDIGAIEVQGQVLGDIQLQARSVGSRLQIEQLAFVFDEISVQLQGSIDTQGQWPLALQTQVSLPPQQGRDWQLAASAEGELAGQLDLQVESSGYLDATLAGWLKPLEAELPAELRLNAASFLASAELPPGLTLQQLQLSATGDLQQGYRLRGRAVLPAQGEPVDLSLLGLLRSDGLQLERLRLDAGSDRYLQAQADINWQTSLRAALRLQLEDFPWQTLYPLELPVRLQSLQAQLDYADEAYQGSLDSRLDGPAGAFSLSSSVSGDMRQLHLSDLLLEAGAGRIDGRAELQFAERLAWTAELAASDFDPAFWLAELPGQLAGPLRSSGSEQADGLHWQVSADLQGRLREQPARLQAEAAGQGQQLQIPQLALRLGDNRITGSLQSAPTLEGDFDLQLARLDQLWPGLAGALQARLDLAGRLEAPTARLVADGQKVRWQDTRIGLLNLQAQLDGEQQARLALTAEALRQGDSELGNLTLNGQGGSARHVLRLSLDGPLLDAGLALDGSWRDGAWRGRVQKAGLQVEQMDWQLQQATALQRFADGRIELAAHCWALQQSSSTLCAGPQRLAPVADIDYRLRDFPLTALHPWLGQDLEWQGELDAELRLQLPDAGPRGSLRVDAGNGVLRSRDGQEWLELAYQRLSLESSLAPQKIDTRLQFYGAELGELDLQVGFDPRTAERPLQGEFRLVDMQLGIARPFLPMLDRLEGRLDGSGRIGGVLLSPHVVGNLRLRDAALAGEGLPLDAEQLQLDARINGEHLELDGSWRSGEQGRGQLQGHFNWAQTPELDLRLSGSRLPILVEPYAQLEAEPDLRLQLAGERLSLSGSVAVPRGSIVINELPPDSVRVSADARLVGEEQQQGSEMDIAMDVRVDVGSERLTFEGFGLSAELAGQLRIGDNLDTRGELRLSKGRYRAYGQRLTIRRARLFFAGPIERPYLDIEAVRRVDEVTAGIRLSGPADQPQSEIFSEPAMAQEQALSYLVLGRPMGSSGEDSNMLGQAALALGLAGSAKLTGGVARLLGISDFELDTQGSGLTTSVVASGRISERLSLRYGVGVFEPATTLALRYELTRRLYLEAASGLASSLDLFYRRDF</sequence>
<dbReference type="PANTHER" id="PTHR36985">
    <property type="entry name" value="TRANSLOCATION AND ASSEMBLY MODULE SUBUNIT TAMB"/>
    <property type="match status" value="1"/>
</dbReference>
<evidence type="ECO:0000259" key="5">
    <source>
        <dbReference type="Pfam" id="PF04357"/>
    </source>
</evidence>
<dbReference type="InterPro" id="IPR007452">
    <property type="entry name" value="TamB_C"/>
</dbReference>
<evidence type="ECO:0000313" key="6">
    <source>
        <dbReference type="EMBL" id="PTU73713.1"/>
    </source>
</evidence>
<keyword evidence="4" id="KW-0472">Membrane</keyword>